<gene>
    <name evidence="3" type="ORF">YBN1229_v1_1013</name>
</gene>
<evidence type="ECO:0000313" key="3">
    <source>
        <dbReference type="EMBL" id="CPR16896.1"/>
    </source>
</evidence>
<evidence type="ECO:0000313" key="4">
    <source>
        <dbReference type="Proteomes" id="UP000033187"/>
    </source>
</evidence>
<feature type="domain" description="G" evidence="2">
    <location>
        <begin position="55"/>
        <end position="163"/>
    </location>
</feature>
<dbReference type="RefSeq" id="WP_052743704.1">
    <property type="nucleotide sequence ID" value="NZ_LN829118.1"/>
</dbReference>
<dbReference type="EMBL" id="LN829119">
    <property type="protein sequence ID" value="CPR16896.1"/>
    <property type="molecule type" value="Genomic_DNA"/>
</dbReference>
<name>A0A0D6JC23_9HYPH</name>
<dbReference type="SUPFAM" id="SSF52540">
    <property type="entry name" value="P-loop containing nucleoside triphosphate hydrolases"/>
    <property type="match status" value="1"/>
</dbReference>
<feature type="region of interest" description="Disordered" evidence="1">
    <location>
        <begin position="16"/>
        <end position="41"/>
    </location>
</feature>
<feature type="compositionally biased region" description="Basic and acidic residues" evidence="1">
    <location>
        <begin position="23"/>
        <end position="41"/>
    </location>
</feature>
<evidence type="ECO:0000256" key="1">
    <source>
        <dbReference type="SAM" id="MobiDB-lite"/>
    </source>
</evidence>
<evidence type="ECO:0000259" key="2">
    <source>
        <dbReference type="Pfam" id="PF01926"/>
    </source>
</evidence>
<dbReference type="KEGG" id="fil:BN1229_v1_1009"/>
<dbReference type="AlphaFoldDB" id="A0A0D6JC23"/>
<proteinExistence type="predicted"/>
<dbReference type="Pfam" id="PF01926">
    <property type="entry name" value="MMR_HSR1"/>
    <property type="match status" value="1"/>
</dbReference>
<keyword evidence="4" id="KW-1185">Reference proteome</keyword>
<dbReference type="Gene3D" id="3.40.50.300">
    <property type="entry name" value="P-loop containing nucleotide triphosphate hydrolases"/>
    <property type="match status" value="1"/>
</dbReference>
<reference evidence="4" key="1">
    <citation type="submission" date="2015-02" db="EMBL/GenBank/DDBJ databases">
        <authorList>
            <person name="Chooi Y.-H."/>
        </authorList>
    </citation>
    <scope>NUCLEOTIDE SEQUENCE [LARGE SCALE GENOMIC DNA]</scope>
    <source>
        <strain evidence="4">strain Y</strain>
    </source>
</reference>
<organism evidence="3 4">
    <name type="scientific">Candidatus Filomicrobium marinum</name>
    <dbReference type="NCBI Taxonomy" id="1608628"/>
    <lineage>
        <taxon>Bacteria</taxon>
        <taxon>Pseudomonadati</taxon>
        <taxon>Pseudomonadota</taxon>
        <taxon>Alphaproteobacteria</taxon>
        <taxon>Hyphomicrobiales</taxon>
        <taxon>Hyphomicrobiaceae</taxon>
        <taxon>Filomicrobium</taxon>
    </lineage>
</organism>
<sequence length="427" mass="46285">MPKSDNGVFAQAWKRLPWSQRSRNTETDRQKTAQAQELREDERVAEQARSLAPVVWLLGKVQSGKSSIIRALTPTADAPVGSGFRPCTASARIYDFPPEAPLIRFLDTRGLGEASYDPSEDLAFAEAHAHLLIVVIKALDHQQQAIIDALKQVRQRHSSWPIIVAQTSLHEAYDPSMQHPDPYPFATTDPSKLAAAGVPNDLIRSLAHQRRMFENLPGDGLIAFVPIDFTKPEDGYKPVEYGLTALHEALERIAPQALVTALTEARSDADEPIRRRARPYILGYATAAAAADVVPIAGAVAVPAVQAKLLHKVAELYGIPWDRRAYAEFAAALGGGLLARYAGSYGIRQLAKLIPVYGQTAGAAAAAAMSFTTTYALGRAACVFARRRKTGSSEPGAVRLAYAEALAEALRMVKDREFPNPSGDSSK</sequence>
<dbReference type="Proteomes" id="UP000033187">
    <property type="component" value="Chromosome 1"/>
</dbReference>
<dbReference type="OrthoDB" id="417988at2"/>
<dbReference type="KEGG" id="fiy:BN1229_v1_1013"/>
<protein>
    <recommendedName>
        <fullName evidence="2">G domain-containing protein</fullName>
    </recommendedName>
</protein>
<dbReference type="GO" id="GO:0005525">
    <property type="term" value="F:GTP binding"/>
    <property type="evidence" value="ECO:0007669"/>
    <property type="project" value="InterPro"/>
</dbReference>
<dbReference type="InterPro" id="IPR027417">
    <property type="entry name" value="P-loop_NTPase"/>
</dbReference>
<dbReference type="CDD" id="cd00882">
    <property type="entry name" value="Ras_like_GTPase"/>
    <property type="match status" value="1"/>
</dbReference>
<accession>A0A0D6JC23</accession>
<dbReference type="InterPro" id="IPR006073">
    <property type="entry name" value="GTP-bd"/>
</dbReference>